<dbReference type="Gene3D" id="3.40.50.720">
    <property type="entry name" value="NAD(P)-binding Rossmann-like Domain"/>
    <property type="match status" value="1"/>
</dbReference>
<dbReference type="AlphaFoldDB" id="A0AAE2ZNM8"/>
<gene>
    <name evidence="6" type="ORF">K1W69_10515</name>
</gene>
<keyword evidence="3" id="KW-0520">NAD</keyword>
<protein>
    <submittedName>
        <fullName evidence="6">NAD(P)-dependent oxidoreductase</fullName>
    </submittedName>
</protein>
<keyword evidence="7" id="KW-1185">Reference proteome</keyword>
<dbReference type="GO" id="GO:0016491">
    <property type="term" value="F:oxidoreductase activity"/>
    <property type="evidence" value="ECO:0007669"/>
    <property type="project" value="UniProtKB-KW"/>
</dbReference>
<comment type="caution">
    <text evidence="6">The sequence shown here is derived from an EMBL/GenBank/DDBJ whole genome shotgun (WGS) entry which is preliminary data.</text>
</comment>
<organism evidence="6 7">
    <name type="scientific">Flavimaribacter sediminis</name>
    <dbReference type="NCBI Taxonomy" id="2865987"/>
    <lineage>
        <taxon>Bacteria</taxon>
        <taxon>Pseudomonadati</taxon>
        <taxon>Pseudomonadota</taxon>
        <taxon>Alphaproteobacteria</taxon>
        <taxon>Hyphomicrobiales</taxon>
        <taxon>Rhizobiaceae</taxon>
        <taxon>Flavimaribacter</taxon>
    </lineage>
</organism>
<dbReference type="SUPFAM" id="SSF51735">
    <property type="entry name" value="NAD(P)-binding Rossmann-fold domains"/>
    <property type="match status" value="1"/>
</dbReference>
<evidence type="ECO:0000256" key="4">
    <source>
        <dbReference type="SAM" id="MobiDB-lite"/>
    </source>
</evidence>
<keyword evidence="2" id="KW-0560">Oxidoreductase</keyword>
<evidence type="ECO:0000256" key="3">
    <source>
        <dbReference type="ARBA" id="ARBA00023027"/>
    </source>
</evidence>
<dbReference type="Proteomes" id="UP001196509">
    <property type="component" value="Unassembled WGS sequence"/>
</dbReference>
<dbReference type="Pfam" id="PF01370">
    <property type="entry name" value="Epimerase"/>
    <property type="match status" value="1"/>
</dbReference>
<reference evidence="6" key="1">
    <citation type="submission" date="2021-08" db="EMBL/GenBank/DDBJ databases">
        <title>Hoeflea bacterium WL0058 sp. nov., isolated from the sediment.</title>
        <authorList>
            <person name="Wang L."/>
            <person name="Zhang D."/>
        </authorList>
    </citation>
    <scope>NUCLEOTIDE SEQUENCE</scope>
    <source>
        <strain evidence="6">WL0058</strain>
    </source>
</reference>
<proteinExistence type="inferred from homology"/>
<dbReference type="PANTHER" id="PTHR43103:SF5">
    <property type="entry name" value="4-EPIMERASE, PUTATIVE (AFU_ORTHOLOGUE AFUA_7G00360)-RELATED"/>
    <property type="match status" value="1"/>
</dbReference>
<dbReference type="EMBL" id="JAICBX010000002">
    <property type="protein sequence ID" value="MBW8637618.1"/>
    <property type="molecule type" value="Genomic_DNA"/>
</dbReference>
<accession>A0AAE2ZNM8</accession>
<feature type="domain" description="NAD-dependent epimerase/dehydratase" evidence="5">
    <location>
        <begin position="9"/>
        <end position="176"/>
    </location>
</feature>
<dbReference type="PANTHER" id="PTHR43103">
    <property type="entry name" value="NUCLEOSIDE-DIPHOSPHATE-SUGAR EPIMERASE"/>
    <property type="match status" value="1"/>
</dbReference>
<evidence type="ECO:0000256" key="2">
    <source>
        <dbReference type="ARBA" id="ARBA00023002"/>
    </source>
</evidence>
<evidence type="ECO:0000313" key="7">
    <source>
        <dbReference type="Proteomes" id="UP001196509"/>
    </source>
</evidence>
<dbReference type="InterPro" id="IPR036291">
    <property type="entry name" value="NAD(P)-bd_dom_sf"/>
</dbReference>
<sequence length="268" mass="29574">MTKILKRLLITGAGGGLGKVARERLSYIADTIRVSDIVDLGEAAPHEEIVNCDLADYVAVNDLVAGCDGIVHFGGISVEDSFSRILKANIEGVYNLYEAARKNGSPRIFMASSNHVVGFHRQDERLDANAPLRPDGLYGVSKCFAENLASMYHDKFGVETALVRIGSSYPEATNRRFLATWLSYDDLISLIVYVFEAPKLGCPVIYGVSDNDTVWWDNSSVRYLGWRPTDNSAVFRDRVYADEPDPGPDDPVAIYQGGKFTQDPIIED</sequence>
<feature type="region of interest" description="Disordered" evidence="4">
    <location>
        <begin position="239"/>
        <end position="268"/>
    </location>
</feature>
<name>A0AAE2ZNM8_9HYPH</name>
<evidence type="ECO:0000259" key="5">
    <source>
        <dbReference type="Pfam" id="PF01370"/>
    </source>
</evidence>
<comment type="similarity">
    <text evidence="1">Belongs to the NAD(P)-dependent epimerase/dehydratase family.</text>
</comment>
<evidence type="ECO:0000256" key="1">
    <source>
        <dbReference type="ARBA" id="ARBA00007637"/>
    </source>
</evidence>
<dbReference type="InterPro" id="IPR001509">
    <property type="entry name" value="Epimerase_deHydtase"/>
</dbReference>
<evidence type="ECO:0000313" key="6">
    <source>
        <dbReference type="EMBL" id="MBW8637618.1"/>
    </source>
</evidence>
<dbReference type="RefSeq" id="WP_220228306.1">
    <property type="nucleotide sequence ID" value="NZ_JAICBX010000002.1"/>
</dbReference>